<organism evidence="3 4">
    <name type="scientific">Fraxinus pennsylvanica</name>
    <dbReference type="NCBI Taxonomy" id="56036"/>
    <lineage>
        <taxon>Eukaryota</taxon>
        <taxon>Viridiplantae</taxon>
        <taxon>Streptophyta</taxon>
        <taxon>Embryophyta</taxon>
        <taxon>Tracheophyta</taxon>
        <taxon>Spermatophyta</taxon>
        <taxon>Magnoliopsida</taxon>
        <taxon>eudicotyledons</taxon>
        <taxon>Gunneridae</taxon>
        <taxon>Pentapetalae</taxon>
        <taxon>asterids</taxon>
        <taxon>lamiids</taxon>
        <taxon>Lamiales</taxon>
        <taxon>Oleaceae</taxon>
        <taxon>Oleeae</taxon>
        <taxon>Fraxinus</taxon>
    </lineage>
</organism>
<proteinExistence type="predicted"/>
<reference evidence="3" key="1">
    <citation type="submission" date="2023-05" db="EMBL/GenBank/DDBJ databases">
        <authorList>
            <person name="Huff M."/>
        </authorList>
    </citation>
    <scope>NUCLEOTIDE SEQUENCE</scope>
</reference>
<name>A0AAD1ZPH3_9LAMI</name>
<keyword evidence="4" id="KW-1185">Reference proteome</keyword>
<accession>A0AAD1ZPH3</accession>
<evidence type="ECO:0000313" key="3">
    <source>
        <dbReference type="EMBL" id="CAI9773058.1"/>
    </source>
</evidence>
<feature type="compositionally biased region" description="Gly residues" evidence="1">
    <location>
        <begin position="49"/>
        <end position="69"/>
    </location>
</feature>
<keyword evidence="2" id="KW-0732">Signal</keyword>
<feature type="signal peptide" evidence="2">
    <location>
        <begin position="1"/>
        <end position="19"/>
    </location>
</feature>
<protein>
    <recommendedName>
        <fullName evidence="5">Glycine-rich protein</fullName>
    </recommendedName>
</protein>
<gene>
    <name evidence="3" type="ORF">FPE_LOCUS20488</name>
</gene>
<evidence type="ECO:0000256" key="2">
    <source>
        <dbReference type="SAM" id="SignalP"/>
    </source>
</evidence>
<feature type="region of interest" description="Disordered" evidence="1">
    <location>
        <begin position="47"/>
        <end position="84"/>
    </location>
</feature>
<dbReference type="EMBL" id="OU503047">
    <property type="protein sequence ID" value="CAI9773058.1"/>
    <property type="molecule type" value="Genomic_DNA"/>
</dbReference>
<dbReference type="PANTHER" id="PTHR36245">
    <property type="entry name" value="GLYCINE-RICH PROTEIN DOT1-LIKE"/>
    <property type="match status" value="1"/>
</dbReference>
<evidence type="ECO:0000313" key="4">
    <source>
        <dbReference type="Proteomes" id="UP000834106"/>
    </source>
</evidence>
<feature type="chain" id="PRO_5042164712" description="Glycine-rich protein" evidence="2">
    <location>
        <begin position="20"/>
        <end position="129"/>
    </location>
</feature>
<dbReference type="PANTHER" id="PTHR36245:SF5">
    <property type="entry name" value="GLYCINE-RICH PROTEIN DOT1-LIKE"/>
    <property type="match status" value="1"/>
</dbReference>
<feature type="compositionally biased region" description="Polar residues" evidence="1">
    <location>
        <begin position="70"/>
        <end position="81"/>
    </location>
</feature>
<sequence>MGIKELMIMVLFISSFCSAASTTPLGKNSSLDNFRGGRGIAHLAKFGHATGGRGSSGGQPGATNGGTSGDGSHSPYTQGGSTIPLYAAGAGAANNHHPSRPHNGGDSKRCSIGSAALAATILEFLVLYV</sequence>
<dbReference type="AlphaFoldDB" id="A0AAD1ZPH3"/>
<evidence type="ECO:0008006" key="5">
    <source>
        <dbReference type="Google" id="ProtNLM"/>
    </source>
</evidence>
<dbReference type="Proteomes" id="UP000834106">
    <property type="component" value="Chromosome 12"/>
</dbReference>
<evidence type="ECO:0000256" key="1">
    <source>
        <dbReference type="SAM" id="MobiDB-lite"/>
    </source>
</evidence>